<evidence type="ECO:0000313" key="3">
    <source>
        <dbReference type="Proteomes" id="UP000426027"/>
    </source>
</evidence>
<sequence length="48" mass="5830">MSVDQHTEQDHKHSRRHRNNDEKFEEEVKQFTEDPAKLAREILSLKKN</sequence>
<proteinExistence type="predicted"/>
<feature type="compositionally biased region" description="Basic and acidic residues" evidence="1">
    <location>
        <begin position="19"/>
        <end position="32"/>
    </location>
</feature>
<evidence type="ECO:0000313" key="2">
    <source>
        <dbReference type="EMBL" id="QGW27436.1"/>
    </source>
</evidence>
<dbReference type="EMBL" id="CP046566">
    <property type="protein sequence ID" value="QGW27436.1"/>
    <property type="molecule type" value="Genomic_DNA"/>
</dbReference>
<keyword evidence="3" id="KW-1185">Reference proteome</keyword>
<reference evidence="2 3" key="1">
    <citation type="submission" date="2019-11" db="EMBL/GenBank/DDBJ databases">
        <authorList>
            <person name="Im W.T."/>
        </authorList>
    </citation>
    <scope>NUCLEOTIDE SEQUENCE [LARGE SCALE GENOMIC DNA]</scope>
    <source>
        <strain evidence="2 3">SB-02</strain>
    </source>
</reference>
<evidence type="ECO:0000256" key="1">
    <source>
        <dbReference type="SAM" id="MobiDB-lite"/>
    </source>
</evidence>
<name>A0A6I6G4B1_9BACT</name>
<feature type="compositionally biased region" description="Basic and acidic residues" evidence="1">
    <location>
        <begin position="1"/>
        <end position="11"/>
    </location>
</feature>
<organism evidence="2 3">
    <name type="scientific">Phnomibacter ginsenosidimutans</name>
    <dbReference type="NCBI Taxonomy" id="2676868"/>
    <lineage>
        <taxon>Bacteria</taxon>
        <taxon>Pseudomonadati</taxon>
        <taxon>Bacteroidota</taxon>
        <taxon>Chitinophagia</taxon>
        <taxon>Chitinophagales</taxon>
        <taxon>Chitinophagaceae</taxon>
        <taxon>Phnomibacter</taxon>
    </lineage>
</organism>
<dbReference type="AlphaFoldDB" id="A0A6I6G4B1"/>
<accession>A0A6I6G4B1</accession>
<gene>
    <name evidence="2" type="ORF">GLV81_04390</name>
</gene>
<feature type="region of interest" description="Disordered" evidence="1">
    <location>
        <begin position="1"/>
        <end position="32"/>
    </location>
</feature>
<protein>
    <submittedName>
        <fullName evidence="2">Uncharacterized protein</fullName>
    </submittedName>
</protein>
<dbReference type="Proteomes" id="UP000426027">
    <property type="component" value="Chromosome"/>
</dbReference>
<dbReference type="KEGG" id="fls:GLV81_04390"/>
<dbReference type="RefSeq" id="WP_157477212.1">
    <property type="nucleotide sequence ID" value="NZ_CP046566.1"/>
</dbReference>